<protein>
    <submittedName>
        <fullName evidence="2">MarR family winged helix-turn-helix transcriptional regulator</fullName>
    </submittedName>
</protein>
<organism evidence="2 3">
    <name type="scientific">Streptomyces fuscus</name>
    <dbReference type="NCBI Taxonomy" id="3048495"/>
    <lineage>
        <taxon>Bacteria</taxon>
        <taxon>Bacillati</taxon>
        <taxon>Actinomycetota</taxon>
        <taxon>Actinomycetes</taxon>
        <taxon>Kitasatosporales</taxon>
        <taxon>Streptomycetaceae</taxon>
        <taxon>Streptomyces</taxon>
    </lineage>
</organism>
<dbReference type="SMART" id="SM00347">
    <property type="entry name" value="HTH_MARR"/>
    <property type="match status" value="1"/>
</dbReference>
<evidence type="ECO:0000259" key="1">
    <source>
        <dbReference type="PROSITE" id="PS50995"/>
    </source>
</evidence>
<proteinExistence type="predicted"/>
<dbReference type="SUPFAM" id="SSF46785">
    <property type="entry name" value="Winged helix' DNA-binding domain"/>
    <property type="match status" value="1"/>
</dbReference>
<name>A0ABT7IRT0_9ACTN</name>
<dbReference type="InterPro" id="IPR000835">
    <property type="entry name" value="HTH_MarR-typ"/>
</dbReference>
<evidence type="ECO:0000313" key="3">
    <source>
        <dbReference type="Proteomes" id="UP001241926"/>
    </source>
</evidence>
<gene>
    <name evidence="2" type="ORF">QNN03_00040</name>
</gene>
<dbReference type="PRINTS" id="PR00598">
    <property type="entry name" value="HTHMARR"/>
</dbReference>
<feature type="domain" description="HTH marR-type" evidence="1">
    <location>
        <begin position="5"/>
        <end position="138"/>
    </location>
</feature>
<dbReference type="PANTHER" id="PTHR33164:SF43">
    <property type="entry name" value="HTH-TYPE TRANSCRIPTIONAL REPRESSOR YETL"/>
    <property type="match status" value="1"/>
</dbReference>
<accession>A0ABT7IRT0</accession>
<keyword evidence="3" id="KW-1185">Reference proteome</keyword>
<sequence length="141" mass="15000">MSEPGQRLYFLLQRAAHQLRTAADRRCLAAAGITTAQLGALFAVEDRPGVTQQQLARTLGLRESAVTGLVARLTAAGLLARSAHPTEHRAVVLELTEAGSAALDAARPEIDRFNAELRALLGDDGFDRTAAALHRIVHGGE</sequence>
<dbReference type="EMBL" id="JASJUS010000001">
    <property type="protein sequence ID" value="MDL2074819.1"/>
    <property type="molecule type" value="Genomic_DNA"/>
</dbReference>
<dbReference type="PANTHER" id="PTHR33164">
    <property type="entry name" value="TRANSCRIPTIONAL REGULATOR, MARR FAMILY"/>
    <property type="match status" value="1"/>
</dbReference>
<dbReference type="Gene3D" id="1.10.10.10">
    <property type="entry name" value="Winged helix-like DNA-binding domain superfamily/Winged helix DNA-binding domain"/>
    <property type="match status" value="1"/>
</dbReference>
<dbReference type="Pfam" id="PF12802">
    <property type="entry name" value="MarR_2"/>
    <property type="match status" value="1"/>
</dbReference>
<dbReference type="RefSeq" id="WP_093720760.1">
    <property type="nucleotide sequence ID" value="NZ_JASJUS010000001.1"/>
</dbReference>
<dbReference type="PROSITE" id="PS50995">
    <property type="entry name" value="HTH_MARR_2"/>
    <property type="match status" value="1"/>
</dbReference>
<comment type="caution">
    <text evidence="2">The sequence shown here is derived from an EMBL/GenBank/DDBJ whole genome shotgun (WGS) entry which is preliminary data.</text>
</comment>
<dbReference type="InterPro" id="IPR036390">
    <property type="entry name" value="WH_DNA-bd_sf"/>
</dbReference>
<evidence type="ECO:0000313" key="2">
    <source>
        <dbReference type="EMBL" id="MDL2074819.1"/>
    </source>
</evidence>
<dbReference type="InterPro" id="IPR039422">
    <property type="entry name" value="MarR/SlyA-like"/>
</dbReference>
<dbReference type="InterPro" id="IPR036388">
    <property type="entry name" value="WH-like_DNA-bd_sf"/>
</dbReference>
<reference evidence="2 3" key="1">
    <citation type="submission" date="2023-05" db="EMBL/GenBank/DDBJ databases">
        <title>Streptomyces fuscus sp. nov., a brown-black pigment producing actinomyces isolated from dry sand of Sea duck farm.</title>
        <authorList>
            <person name="Xie J."/>
            <person name="Shen N."/>
        </authorList>
    </citation>
    <scope>NUCLEOTIDE SEQUENCE [LARGE SCALE GENOMIC DNA]</scope>
    <source>
        <strain evidence="2 3">GXMU-J15</strain>
    </source>
</reference>
<dbReference type="Proteomes" id="UP001241926">
    <property type="component" value="Unassembled WGS sequence"/>
</dbReference>